<dbReference type="InterPro" id="IPR036568">
    <property type="entry name" value="GGCT-like_sf"/>
</dbReference>
<proteinExistence type="predicted"/>
<feature type="compositionally biased region" description="Basic and acidic residues" evidence="1">
    <location>
        <begin position="426"/>
        <end position="436"/>
    </location>
</feature>
<feature type="region of interest" description="Disordered" evidence="1">
    <location>
        <begin position="384"/>
        <end position="436"/>
    </location>
</feature>
<feature type="compositionally biased region" description="Polar residues" evidence="1">
    <location>
        <begin position="143"/>
        <end position="171"/>
    </location>
</feature>
<dbReference type="EMBL" id="JAIZAY010000007">
    <property type="protein sequence ID" value="KAJ8039415.1"/>
    <property type="molecule type" value="Genomic_DNA"/>
</dbReference>
<feature type="region of interest" description="Disordered" evidence="1">
    <location>
        <begin position="236"/>
        <end position="296"/>
    </location>
</feature>
<comment type="caution">
    <text evidence="2">The sequence shown here is derived from an EMBL/GenBank/DDBJ whole genome shotgun (WGS) entry which is preliminary data.</text>
</comment>
<feature type="compositionally biased region" description="Basic and acidic residues" evidence="1">
    <location>
        <begin position="690"/>
        <end position="724"/>
    </location>
</feature>
<feature type="compositionally biased region" description="Low complexity" evidence="1">
    <location>
        <begin position="739"/>
        <end position="758"/>
    </location>
</feature>
<dbReference type="OrthoDB" id="2017317at2759"/>
<evidence type="ECO:0000313" key="3">
    <source>
        <dbReference type="Proteomes" id="UP001152320"/>
    </source>
</evidence>
<evidence type="ECO:0008006" key="4">
    <source>
        <dbReference type="Google" id="ProtNLM"/>
    </source>
</evidence>
<keyword evidence="3" id="KW-1185">Reference proteome</keyword>
<feature type="compositionally biased region" description="Gly residues" evidence="1">
    <location>
        <begin position="728"/>
        <end position="738"/>
    </location>
</feature>
<feature type="compositionally biased region" description="Polar residues" evidence="1">
    <location>
        <begin position="245"/>
        <end position="268"/>
    </location>
</feature>
<feature type="region of interest" description="Disordered" evidence="1">
    <location>
        <begin position="71"/>
        <end position="93"/>
    </location>
</feature>
<dbReference type="Gene3D" id="3.10.490.10">
    <property type="entry name" value="Gamma-glutamyl cyclotransferase-like"/>
    <property type="match status" value="1"/>
</dbReference>
<reference evidence="2" key="1">
    <citation type="submission" date="2021-10" db="EMBL/GenBank/DDBJ databases">
        <title>Tropical sea cucumber genome reveals ecological adaptation and Cuvierian tubules defense mechanism.</title>
        <authorList>
            <person name="Chen T."/>
        </authorList>
    </citation>
    <scope>NUCLEOTIDE SEQUENCE</scope>
    <source>
        <strain evidence="2">Nanhai2018</strain>
        <tissue evidence="2">Muscle</tissue>
    </source>
</reference>
<feature type="region of interest" description="Disordered" evidence="1">
    <location>
        <begin position="117"/>
        <end position="171"/>
    </location>
</feature>
<evidence type="ECO:0000313" key="2">
    <source>
        <dbReference type="EMBL" id="KAJ8039415.1"/>
    </source>
</evidence>
<gene>
    <name evidence="2" type="ORF">HOLleu_17130</name>
</gene>
<accession>A0A9Q1C6P6</accession>
<organism evidence="2 3">
    <name type="scientific">Holothuria leucospilota</name>
    <name type="common">Black long sea cucumber</name>
    <name type="synonym">Mertensiothuria leucospilota</name>
    <dbReference type="NCBI Taxonomy" id="206669"/>
    <lineage>
        <taxon>Eukaryota</taxon>
        <taxon>Metazoa</taxon>
        <taxon>Echinodermata</taxon>
        <taxon>Eleutherozoa</taxon>
        <taxon>Echinozoa</taxon>
        <taxon>Holothuroidea</taxon>
        <taxon>Aspidochirotacea</taxon>
        <taxon>Aspidochirotida</taxon>
        <taxon>Holothuriidae</taxon>
        <taxon>Holothuria</taxon>
    </lineage>
</organism>
<protein>
    <recommendedName>
        <fullName evidence="4">Gamma-glutamylcyclotransferase</fullName>
    </recommendedName>
</protein>
<evidence type="ECO:0000256" key="1">
    <source>
        <dbReference type="SAM" id="MobiDB-lite"/>
    </source>
</evidence>
<feature type="region of interest" description="Disordered" evidence="1">
    <location>
        <begin position="659"/>
        <end position="781"/>
    </location>
</feature>
<dbReference type="InterPro" id="IPR013024">
    <property type="entry name" value="GGCT-like"/>
</dbReference>
<dbReference type="CDD" id="cd06661">
    <property type="entry name" value="GGCT_like"/>
    <property type="match status" value="1"/>
</dbReference>
<feature type="compositionally biased region" description="Basic and acidic residues" evidence="1">
    <location>
        <begin position="71"/>
        <end position="81"/>
    </location>
</feature>
<sequence length="1115" mass="123295">MEPVGIAPVKQQGSGNISAVTSVTWREPIARFPDQSHENFNHTSEPVASTAYGQLDGVPSSVVIVSQQSAEDARYPSESENRATIQSRARARRNDEPAPFLCVDNLPIDKVVVDGKDQSASPAVRKIPAPTTVHRQNEVEQAKLSTVRKSSAGCQSPASRGTPRSTPRNTPSATFYNYNSFFTHKNPAFLAGPPNLWSLNNRFWPHATPPLNKSNLPPLPSALSLEAATLRQNSQVTQPFKHHGSQPSSNKVNERSTSPSFELKSQTVKAIHDVSRQLSKHSATSSSKAGGRLLKGRLQPLHTFKMDGPSIEKCQGIQPEGTNRSYTPSQSRLLQRKRELLNLLPPDIFQTRPQTQESIHRTSVASNWDETRYNDFESDLAKTEIDSQHPGQPSRLSKQESQHPNSPINLPVELDTGEADPGSPKKCSDKEGHEENVDLPQEEIIAPQNNQFSSQSMSELIFTDGGASQILCNMITRVKTNSVASDPGVRNQDSPDQISDQENPVKEDITKIRERLKRAKSEPVLSVGRMTLASHLLKETVFQSSIGEQVEGDVQETILYPVSGTFSVRSEEENNLSQTAVQENEEEIRNPQVSNLVEVKGSEHYLDEEEGKENPPISVRSPNVGDKDDKNSDTKGLQFFISETSDVDKDSVIGLNARETSLASDLDGPPEAEDDLIRDISEEQDNMTQEDEKGRTQEEQSAKKEEDRIKEHCKDVVKSEKHDDNDDSGGGTGGGGGYSASRGVSEGTQNNQNNNQDNTDGENERRSVQDKTDENGDDLDDIPDIEEAVLFCGFCGQDIDECQCNYNLEGNKEHDMSIKELALVSNYERILSANSKAMFVDYDMEDLEQSKDAKRSSVRRRPDSAPSGLTMMVMQGKGILKDGTTVEKVERQPHERDVSLEVSGDNAVASGENQDLSVVASLKPRHSRSATQQQSISIPPLCFTINTRPAEGKAYYFAYGAEMNASRMQSYMGSPQDDHRLWGVLYGFELQFNRRGEELSAGGFPNIVYNANSSVEGCIYHLTLDQLSLLDGIVGFPKFCIKVVLPVWMLNCKEPTELGVAQYCVPAVMYIARDEWTHNEAICNSYNLKQCLMGGDLLTPSYLHHLQSLQCHCCS</sequence>
<feature type="compositionally biased region" description="Basic and acidic residues" evidence="1">
    <location>
        <begin position="762"/>
        <end position="774"/>
    </location>
</feature>
<feature type="region of interest" description="Disordered" evidence="1">
    <location>
        <begin position="604"/>
        <end position="632"/>
    </location>
</feature>
<dbReference type="Proteomes" id="UP001152320">
    <property type="component" value="Chromosome 7"/>
</dbReference>
<dbReference type="SUPFAM" id="SSF110857">
    <property type="entry name" value="Gamma-glutamyl cyclotransferase-like"/>
    <property type="match status" value="1"/>
</dbReference>
<name>A0A9Q1C6P6_HOLLE</name>
<feature type="compositionally biased region" description="Polar residues" evidence="1">
    <location>
        <begin position="276"/>
        <end position="288"/>
    </location>
</feature>
<dbReference type="AlphaFoldDB" id="A0A9Q1C6P6"/>